<organism evidence="5 6">
    <name type="scientific">Rugamonas rubra</name>
    <dbReference type="NCBI Taxonomy" id="758825"/>
    <lineage>
        <taxon>Bacteria</taxon>
        <taxon>Pseudomonadati</taxon>
        <taxon>Pseudomonadota</taxon>
        <taxon>Betaproteobacteria</taxon>
        <taxon>Burkholderiales</taxon>
        <taxon>Oxalobacteraceae</taxon>
        <taxon>Telluria group</taxon>
        <taxon>Rugamonas</taxon>
    </lineage>
</organism>
<dbReference type="InterPro" id="IPR029063">
    <property type="entry name" value="SAM-dependent_MTases_sf"/>
</dbReference>
<name>A0A1I4N099_9BURK</name>
<reference evidence="5 6" key="1">
    <citation type="submission" date="2016-10" db="EMBL/GenBank/DDBJ databases">
        <authorList>
            <person name="de Groot N.N."/>
        </authorList>
    </citation>
    <scope>NUCLEOTIDE SEQUENCE [LARGE SCALE GENOMIC DNA]</scope>
    <source>
        <strain evidence="5 6">ATCC 43154</strain>
    </source>
</reference>
<keyword evidence="6" id="KW-1185">Reference proteome</keyword>
<feature type="domain" description="Methyltransferase type 11" evidence="4">
    <location>
        <begin position="47"/>
        <end position="141"/>
    </location>
</feature>
<evidence type="ECO:0000313" key="5">
    <source>
        <dbReference type="EMBL" id="SFM08746.1"/>
    </source>
</evidence>
<dbReference type="Gene3D" id="3.40.50.150">
    <property type="entry name" value="Vaccinia Virus protein VP39"/>
    <property type="match status" value="1"/>
</dbReference>
<proteinExistence type="inferred from homology"/>
<evidence type="ECO:0000256" key="3">
    <source>
        <dbReference type="ARBA" id="ARBA00022679"/>
    </source>
</evidence>
<keyword evidence="2 5" id="KW-0489">Methyltransferase</keyword>
<dbReference type="OrthoDB" id="9797252at2"/>
<gene>
    <name evidence="5" type="ORF">SAMN02982985_02675</name>
</gene>
<protein>
    <submittedName>
        <fullName evidence="5">Methyltransferase domain-containing protein</fullName>
    </submittedName>
</protein>
<dbReference type="EMBL" id="FOTW01000012">
    <property type="protein sequence ID" value="SFM08746.1"/>
    <property type="molecule type" value="Genomic_DNA"/>
</dbReference>
<dbReference type="InterPro" id="IPR051052">
    <property type="entry name" value="Diverse_substrate_MTase"/>
</dbReference>
<comment type="similarity">
    <text evidence="1">Belongs to the methyltransferase superfamily.</text>
</comment>
<dbReference type="Pfam" id="PF08241">
    <property type="entry name" value="Methyltransf_11"/>
    <property type="match status" value="1"/>
</dbReference>
<dbReference type="GO" id="GO:0008757">
    <property type="term" value="F:S-adenosylmethionine-dependent methyltransferase activity"/>
    <property type="evidence" value="ECO:0007669"/>
    <property type="project" value="InterPro"/>
</dbReference>
<evidence type="ECO:0000313" key="6">
    <source>
        <dbReference type="Proteomes" id="UP000199470"/>
    </source>
</evidence>
<dbReference type="PANTHER" id="PTHR44942">
    <property type="entry name" value="METHYLTRANSF_11 DOMAIN-CONTAINING PROTEIN"/>
    <property type="match status" value="1"/>
</dbReference>
<dbReference type="SUPFAM" id="SSF53335">
    <property type="entry name" value="S-adenosyl-L-methionine-dependent methyltransferases"/>
    <property type="match status" value="1"/>
</dbReference>
<evidence type="ECO:0000256" key="1">
    <source>
        <dbReference type="ARBA" id="ARBA00008361"/>
    </source>
</evidence>
<accession>A0A1I4N099</accession>
<dbReference type="GO" id="GO:0032259">
    <property type="term" value="P:methylation"/>
    <property type="evidence" value="ECO:0007669"/>
    <property type="project" value="UniProtKB-KW"/>
</dbReference>
<dbReference type="CDD" id="cd02440">
    <property type="entry name" value="AdoMet_MTases"/>
    <property type="match status" value="1"/>
</dbReference>
<dbReference type="RefSeq" id="WP_093388169.1">
    <property type="nucleotide sequence ID" value="NZ_FOTW01000012.1"/>
</dbReference>
<sequence>MKPAARAAGDFTGLAADYSRHRPDYCPAVLSALLGLLERPAARLDVVDVGAGTGIWTRMLAARGVRSATAVEPNDDMRAHGMADCADAAGTAIAWVKGDGARSGLPPQCCDWLTMASSFHWVDFDAGTRECHRLLRPGGRFTALWNPRQIELQPLLLEIEAQLATLRPDLQRVSSGRSGMTATLTERLCASPYFDDVVYLEGRHVVSMSAERYLGAWRSVNDLRVQLGAEKFAAFLAFVERRIAGLDRIEASYLTRAWSARRREPAA</sequence>
<evidence type="ECO:0000259" key="4">
    <source>
        <dbReference type="Pfam" id="PF08241"/>
    </source>
</evidence>
<evidence type="ECO:0000256" key="2">
    <source>
        <dbReference type="ARBA" id="ARBA00022603"/>
    </source>
</evidence>
<dbReference type="AlphaFoldDB" id="A0A1I4N099"/>
<dbReference type="PANTHER" id="PTHR44942:SF4">
    <property type="entry name" value="METHYLTRANSFERASE TYPE 11 DOMAIN-CONTAINING PROTEIN"/>
    <property type="match status" value="1"/>
</dbReference>
<dbReference type="Proteomes" id="UP000199470">
    <property type="component" value="Unassembled WGS sequence"/>
</dbReference>
<dbReference type="InterPro" id="IPR013216">
    <property type="entry name" value="Methyltransf_11"/>
</dbReference>
<dbReference type="STRING" id="758825.SAMN02982985_02675"/>
<keyword evidence="3 5" id="KW-0808">Transferase</keyword>